<dbReference type="SMART" id="SM00283">
    <property type="entry name" value="MA"/>
    <property type="match status" value="1"/>
</dbReference>
<reference evidence="9 10" key="1">
    <citation type="journal article" date="2019" name="Int. J. Syst. Evol. Microbiol.">
        <title>The Global Catalogue of Microorganisms (GCM) 10K type strain sequencing project: providing services to taxonomists for standard genome sequencing and annotation.</title>
        <authorList>
            <consortium name="The Broad Institute Genomics Platform"/>
            <consortium name="The Broad Institute Genome Sequencing Center for Infectious Disease"/>
            <person name="Wu L."/>
            <person name="Ma J."/>
        </authorList>
    </citation>
    <scope>NUCLEOTIDE SEQUENCE [LARGE SCALE GENOMIC DNA]</scope>
    <source>
        <strain evidence="9 10">JCM 15503</strain>
    </source>
</reference>
<dbReference type="Pfam" id="PF00672">
    <property type="entry name" value="HAMP"/>
    <property type="match status" value="1"/>
</dbReference>
<dbReference type="Pfam" id="PF00015">
    <property type="entry name" value="MCPsignal"/>
    <property type="match status" value="1"/>
</dbReference>
<evidence type="ECO:0000256" key="1">
    <source>
        <dbReference type="ARBA" id="ARBA00022481"/>
    </source>
</evidence>
<protein>
    <submittedName>
        <fullName evidence="9">Methyl-accepting chemotaxis protein</fullName>
    </submittedName>
</protein>
<feature type="coiled-coil region" evidence="4">
    <location>
        <begin position="243"/>
        <end position="306"/>
    </location>
</feature>
<dbReference type="EMBL" id="BAAAEW010000022">
    <property type="protein sequence ID" value="GAA0755444.1"/>
    <property type="molecule type" value="Genomic_DNA"/>
</dbReference>
<evidence type="ECO:0000259" key="8">
    <source>
        <dbReference type="PROSITE" id="PS50885"/>
    </source>
</evidence>
<dbReference type="InterPro" id="IPR004090">
    <property type="entry name" value="Chemotax_Me-accpt_rcpt"/>
</dbReference>
<feature type="compositionally biased region" description="Low complexity" evidence="5">
    <location>
        <begin position="538"/>
        <end position="563"/>
    </location>
</feature>
<dbReference type="PANTHER" id="PTHR43531">
    <property type="entry name" value="PROTEIN ICFG"/>
    <property type="match status" value="1"/>
</dbReference>
<dbReference type="CDD" id="cd11386">
    <property type="entry name" value="MCP_signal"/>
    <property type="match status" value="1"/>
</dbReference>
<evidence type="ECO:0000256" key="2">
    <source>
        <dbReference type="ARBA" id="ARBA00029447"/>
    </source>
</evidence>
<dbReference type="Pfam" id="PF12729">
    <property type="entry name" value="4HB_MCP_1"/>
    <property type="match status" value="1"/>
</dbReference>
<keyword evidence="3" id="KW-0807">Transducer</keyword>
<dbReference type="Proteomes" id="UP001500279">
    <property type="component" value="Unassembled WGS sequence"/>
</dbReference>
<dbReference type="SUPFAM" id="SSF58104">
    <property type="entry name" value="Methyl-accepting chemotaxis protein (MCP) signaling domain"/>
    <property type="match status" value="1"/>
</dbReference>
<dbReference type="InterPro" id="IPR004089">
    <property type="entry name" value="MCPsignal_dom"/>
</dbReference>
<feature type="region of interest" description="Disordered" evidence="5">
    <location>
        <begin position="538"/>
        <end position="593"/>
    </location>
</feature>
<dbReference type="CDD" id="cd06225">
    <property type="entry name" value="HAMP"/>
    <property type="match status" value="1"/>
</dbReference>
<dbReference type="PRINTS" id="PR00260">
    <property type="entry name" value="CHEMTRNSDUCR"/>
</dbReference>
<feature type="chain" id="PRO_5046849250" evidence="6">
    <location>
        <begin position="31"/>
        <end position="593"/>
    </location>
</feature>
<evidence type="ECO:0000256" key="4">
    <source>
        <dbReference type="SAM" id="Coils"/>
    </source>
</evidence>
<comment type="caution">
    <text evidence="9">The sequence shown here is derived from an EMBL/GenBank/DDBJ whole genome shotgun (WGS) entry which is preliminary data.</text>
</comment>
<keyword evidence="6" id="KW-0732">Signal</keyword>
<dbReference type="InterPro" id="IPR051310">
    <property type="entry name" value="MCP_chemotaxis"/>
</dbReference>
<feature type="compositionally biased region" description="Pro residues" evidence="5">
    <location>
        <begin position="572"/>
        <end position="583"/>
    </location>
</feature>
<dbReference type="PROSITE" id="PS50111">
    <property type="entry name" value="CHEMOTAXIS_TRANSDUC_2"/>
    <property type="match status" value="1"/>
</dbReference>
<feature type="domain" description="HAMP" evidence="8">
    <location>
        <begin position="210"/>
        <end position="262"/>
    </location>
</feature>
<dbReference type="PROSITE" id="PS50885">
    <property type="entry name" value="HAMP"/>
    <property type="match status" value="1"/>
</dbReference>
<sequence>MRHWKIGTRLRLAFGLMAAMLLLSSGLALAKLSAMQENVLQVTDNWLPSVVTLSELDALISKARTASLRHVLVVDVENKNKARAMRDQAVEKEIPELLAAYDKLVSSPEEGELKKQLDAQWKAYVAVDNKLLAASETSRVLSAVIATGDSNDKLMALLATHKAMMELNRKGAADARAESVQGYEASRVATISFAVAALAIAGVLAWLITRSITTPLQASLSLATRVAEGDLTMRLPADGRDEVSALNQALNAMAERLAELVRQVRQSSESIATGSSEIATGNADLSQRTEQQAANLEETASSMEELTSTVKASSDTAQQASQLATAACASATRGGEVVGQVVSTMNEITSSSRKIGEIIGTIDGIAFQTNILALNAAVEAARAGEQGRGFAVVAGEVRSLAQRSAEAAKEIKSLIGASVEKVETGSRLVGSAGTQMDDIVAQVRRVADLIGEISAAAREQNDGIGQVNTAVTQLDQVTQQNAALVEQSAAAADSLKQQAAKLVTLVSTFRLGGDAGLPPAAPPAHHVAAAQAIRSAAAPRPAPAATQVTTASPTATAAPAAPAKAEVTRPAAPRPAAPPPAAPSGPGDDWESF</sequence>
<feature type="signal peptide" evidence="6">
    <location>
        <begin position="1"/>
        <end position="30"/>
    </location>
</feature>
<accession>A0ABN1K5N7</accession>
<proteinExistence type="inferred from homology"/>
<name>A0ABN1K5N7_9BURK</name>
<dbReference type="PANTHER" id="PTHR43531:SF14">
    <property type="entry name" value="METHYL-ACCEPTING CHEMOTAXIS PROTEIN I-RELATED"/>
    <property type="match status" value="1"/>
</dbReference>
<comment type="similarity">
    <text evidence="2">Belongs to the methyl-accepting chemotaxis (MCP) protein family.</text>
</comment>
<evidence type="ECO:0000313" key="10">
    <source>
        <dbReference type="Proteomes" id="UP001500279"/>
    </source>
</evidence>
<evidence type="ECO:0000256" key="6">
    <source>
        <dbReference type="SAM" id="SignalP"/>
    </source>
</evidence>
<feature type="domain" description="Methyl-accepting transducer" evidence="7">
    <location>
        <begin position="267"/>
        <end position="496"/>
    </location>
</feature>
<evidence type="ECO:0000256" key="5">
    <source>
        <dbReference type="SAM" id="MobiDB-lite"/>
    </source>
</evidence>
<evidence type="ECO:0000259" key="7">
    <source>
        <dbReference type="PROSITE" id="PS50111"/>
    </source>
</evidence>
<evidence type="ECO:0000313" key="9">
    <source>
        <dbReference type="EMBL" id="GAA0755444.1"/>
    </source>
</evidence>
<dbReference type="InterPro" id="IPR024478">
    <property type="entry name" value="HlyB_4HB_MCP"/>
</dbReference>
<dbReference type="Gene3D" id="1.10.287.950">
    <property type="entry name" value="Methyl-accepting chemotaxis protein"/>
    <property type="match status" value="1"/>
</dbReference>
<dbReference type="SMART" id="SM00304">
    <property type="entry name" value="HAMP"/>
    <property type="match status" value="1"/>
</dbReference>
<keyword evidence="4" id="KW-0175">Coiled coil</keyword>
<evidence type="ECO:0000256" key="3">
    <source>
        <dbReference type="PROSITE-ProRule" id="PRU00284"/>
    </source>
</evidence>
<dbReference type="InterPro" id="IPR003660">
    <property type="entry name" value="HAMP_dom"/>
</dbReference>
<keyword evidence="1" id="KW-0488">Methylation</keyword>
<keyword evidence="10" id="KW-1185">Reference proteome</keyword>
<gene>
    <name evidence="9" type="ORF">GCM10009107_32920</name>
</gene>
<dbReference type="RefSeq" id="WP_259374092.1">
    <property type="nucleotide sequence ID" value="NZ_BAAAEW010000022.1"/>
</dbReference>
<organism evidence="9 10">
    <name type="scientific">Ideonella azotifigens</name>
    <dbReference type="NCBI Taxonomy" id="513160"/>
    <lineage>
        <taxon>Bacteria</taxon>
        <taxon>Pseudomonadati</taxon>
        <taxon>Pseudomonadota</taxon>
        <taxon>Betaproteobacteria</taxon>
        <taxon>Burkholderiales</taxon>
        <taxon>Sphaerotilaceae</taxon>
        <taxon>Ideonella</taxon>
    </lineage>
</organism>